<dbReference type="SMART" id="SM00387">
    <property type="entry name" value="HATPase_c"/>
    <property type="match status" value="1"/>
</dbReference>
<sequence>MFHLTNGDAEEVALGKRQGVALLKPEAALSLFLLLLLALGPRAAIYAQADNQRFIDSMEVVLRQAAGVGEQIAACKAVIDQTLQSNQPLAKHYIEELQLLAVAAADTATLAYVQEKEASLSYLRADYQQASEAFQSACRYYEAVGLYALSIMACTKSGVMLSLMGKQADAGAVYRAQLAKARAQQLKPQQAYINNQLGTLYHYQGISDSAIIYYDISAEMYSELADTANLLRPLFNKAVLLKRSDPEESLATYKRVYDIRERQGAIPEMIKTLQAIADVQENNNELVNAFQSYQQAYRLCKAYDNKIELPNILTGLASLKMDQYDYEEALTYAAEAVKAAQVAGQAASLLNALSTQASAWYYLGDNKQALKVLEEVLSSAAATGFRAFSVQAWVKQALILTEMGQPEPAGEALREAEAQLDKGVGKEHLLFFKQTKALWALRIGQYDEASTLARESYQSFMEVKRYGDALRALEVLLEAYEGNREYPQAIALLGDYRWLADTVNQIRSITDLKVQNQEFEFELEKQELQAERAKREAVLQAESSRNLTIALAAILLGLMGVVFAFYSRRQRQIIQQQRDDLEGLNQTKDQLFSILGHDLRGPAMGFRGIAKKVNYLLGEQNYEGLQKFGRKIEEDAGQLLHLVENLLHWSINQQKGQQHRPVDIHLRRAVQDTLAFFIIRASAKGVALDDSELQDIHCHCDRDMLGVILRNLLDNAIKFTPEGGRVRVWTEQDGPAHALLCVADTGPGLPAAIIAQIEAGEGLKTSTPGTAQEKGFGLGLQLVFSLAQANKTPVGWRRSEDGGALFTIRIPLAA</sequence>
<dbReference type="InterPro" id="IPR003594">
    <property type="entry name" value="HATPase_dom"/>
</dbReference>
<dbReference type="Gene3D" id="3.30.565.10">
    <property type="entry name" value="Histidine kinase-like ATPase, C-terminal domain"/>
    <property type="match status" value="1"/>
</dbReference>
<evidence type="ECO:0000259" key="9">
    <source>
        <dbReference type="PROSITE" id="PS50109"/>
    </source>
</evidence>
<dbReference type="Proteomes" id="UP000321580">
    <property type="component" value="Unassembled WGS sequence"/>
</dbReference>
<dbReference type="InterPro" id="IPR019734">
    <property type="entry name" value="TPR_rpt"/>
</dbReference>
<organism evidence="10 11">
    <name type="scientific">Phaeodactylibacter luteus</name>
    <dbReference type="NCBI Taxonomy" id="1564516"/>
    <lineage>
        <taxon>Bacteria</taxon>
        <taxon>Pseudomonadati</taxon>
        <taxon>Bacteroidota</taxon>
        <taxon>Saprospiria</taxon>
        <taxon>Saprospirales</taxon>
        <taxon>Haliscomenobacteraceae</taxon>
        <taxon>Phaeodactylibacter</taxon>
    </lineage>
</organism>
<dbReference type="EMBL" id="VOOR01000015">
    <property type="protein sequence ID" value="TXB63458.1"/>
    <property type="molecule type" value="Genomic_DNA"/>
</dbReference>
<evidence type="ECO:0000313" key="10">
    <source>
        <dbReference type="EMBL" id="TXB63458.1"/>
    </source>
</evidence>
<evidence type="ECO:0000256" key="2">
    <source>
        <dbReference type="ARBA" id="ARBA00012438"/>
    </source>
</evidence>
<dbReference type="EC" id="2.7.13.3" evidence="2"/>
<keyword evidence="7" id="KW-0175">Coiled coil</keyword>
<dbReference type="GO" id="GO:0000155">
    <property type="term" value="F:phosphorelay sensor kinase activity"/>
    <property type="evidence" value="ECO:0007669"/>
    <property type="project" value="InterPro"/>
</dbReference>
<dbReference type="CDD" id="cd00082">
    <property type="entry name" value="HisKA"/>
    <property type="match status" value="1"/>
</dbReference>
<dbReference type="PANTHER" id="PTHR43711:SF28">
    <property type="entry name" value="SENSOR HISTIDINE KINASE YXDK"/>
    <property type="match status" value="1"/>
</dbReference>
<evidence type="ECO:0000313" key="11">
    <source>
        <dbReference type="Proteomes" id="UP000321580"/>
    </source>
</evidence>
<evidence type="ECO:0000256" key="3">
    <source>
        <dbReference type="ARBA" id="ARBA00022553"/>
    </source>
</evidence>
<dbReference type="InterPro" id="IPR050736">
    <property type="entry name" value="Sensor_HK_Regulatory"/>
</dbReference>
<dbReference type="OrthoDB" id="9810447at2"/>
<dbReference type="InterPro" id="IPR036890">
    <property type="entry name" value="HATPase_C_sf"/>
</dbReference>
<name>A0A5C6RM68_9BACT</name>
<keyword evidence="11" id="KW-1185">Reference proteome</keyword>
<evidence type="ECO:0000256" key="8">
    <source>
        <dbReference type="SAM" id="Phobius"/>
    </source>
</evidence>
<dbReference type="InterPro" id="IPR011990">
    <property type="entry name" value="TPR-like_helical_dom_sf"/>
</dbReference>
<feature type="domain" description="Histidine kinase" evidence="9">
    <location>
        <begin position="594"/>
        <end position="814"/>
    </location>
</feature>
<keyword evidence="8" id="KW-0472">Membrane</keyword>
<dbReference type="CDD" id="cd00075">
    <property type="entry name" value="HATPase"/>
    <property type="match status" value="1"/>
</dbReference>
<dbReference type="PROSITE" id="PS50109">
    <property type="entry name" value="HIS_KIN"/>
    <property type="match status" value="1"/>
</dbReference>
<dbReference type="InterPro" id="IPR003661">
    <property type="entry name" value="HisK_dim/P_dom"/>
</dbReference>
<proteinExistence type="predicted"/>
<dbReference type="Gene3D" id="1.10.287.130">
    <property type="match status" value="1"/>
</dbReference>
<keyword evidence="8" id="KW-1133">Transmembrane helix</keyword>
<dbReference type="InterPro" id="IPR004358">
    <property type="entry name" value="Sig_transdc_His_kin-like_C"/>
</dbReference>
<accession>A0A5C6RM68</accession>
<dbReference type="Gene3D" id="1.25.40.10">
    <property type="entry name" value="Tetratricopeptide repeat domain"/>
    <property type="match status" value="1"/>
</dbReference>
<keyword evidence="5" id="KW-0418">Kinase</keyword>
<dbReference type="InterPro" id="IPR036097">
    <property type="entry name" value="HisK_dim/P_sf"/>
</dbReference>
<comment type="caution">
    <text evidence="10">The sequence shown here is derived from an EMBL/GenBank/DDBJ whole genome shotgun (WGS) entry which is preliminary data.</text>
</comment>
<evidence type="ECO:0000256" key="5">
    <source>
        <dbReference type="ARBA" id="ARBA00022777"/>
    </source>
</evidence>
<keyword evidence="8" id="KW-0812">Transmembrane</keyword>
<dbReference type="RefSeq" id="WP_147167097.1">
    <property type="nucleotide sequence ID" value="NZ_VOOR01000015.1"/>
</dbReference>
<dbReference type="SUPFAM" id="SSF55874">
    <property type="entry name" value="ATPase domain of HSP90 chaperone/DNA topoisomerase II/histidine kinase"/>
    <property type="match status" value="1"/>
</dbReference>
<evidence type="ECO:0000256" key="7">
    <source>
        <dbReference type="SAM" id="Coils"/>
    </source>
</evidence>
<keyword evidence="6" id="KW-0902">Two-component regulatory system</keyword>
<evidence type="ECO:0000256" key="1">
    <source>
        <dbReference type="ARBA" id="ARBA00000085"/>
    </source>
</evidence>
<gene>
    <name evidence="10" type="ORF">FRY97_08865</name>
</gene>
<protein>
    <recommendedName>
        <fullName evidence="2">histidine kinase</fullName>
        <ecNumber evidence="2">2.7.13.3</ecNumber>
    </recommendedName>
</protein>
<feature type="transmembrane region" description="Helical" evidence="8">
    <location>
        <begin position="547"/>
        <end position="566"/>
    </location>
</feature>
<dbReference type="SMART" id="SM00028">
    <property type="entry name" value="TPR"/>
    <property type="match status" value="6"/>
</dbReference>
<dbReference type="PRINTS" id="PR00344">
    <property type="entry name" value="BCTRLSENSOR"/>
</dbReference>
<dbReference type="Pfam" id="PF02518">
    <property type="entry name" value="HATPase_c"/>
    <property type="match status" value="1"/>
</dbReference>
<keyword evidence="3" id="KW-0597">Phosphoprotein</keyword>
<evidence type="ECO:0000256" key="6">
    <source>
        <dbReference type="ARBA" id="ARBA00023012"/>
    </source>
</evidence>
<reference evidence="10 11" key="1">
    <citation type="submission" date="2019-08" db="EMBL/GenBank/DDBJ databases">
        <title>Genome of Phaeodactylibacter luteus.</title>
        <authorList>
            <person name="Bowman J.P."/>
        </authorList>
    </citation>
    <scope>NUCLEOTIDE SEQUENCE [LARGE SCALE GENOMIC DNA]</scope>
    <source>
        <strain evidence="10 11">KCTC 42180</strain>
    </source>
</reference>
<dbReference type="InterPro" id="IPR005467">
    <property type="entry name" value="His_kinase_dom"/>
</dbReference>
<comment type="catalytic activity">
    <reaction evidence="1">
        <text>ATP + protein L-histidine = ADP + protein N-phospho-L-histidine.</text>
        <dbReference type="EC" id="2.7.13.3"/>
    </reaction>
</comment>
<feature type="coiled-coil region" evidence="7">
    <location>
        <begin position="509"/>
        <end position="543"/>
    </location>
</feature>
<keyword evidence="4" id="KW-0808">Transferase</keyword>
<dbReference type="SUPFAM" id="SSF47384">
    <property type="entry name" value="Homodimeric domain of signal transducing histidine kinase"/>
    <property type="match status" value="1"/>
</dbReference>
<dbReference type="PANTHER" id="PTHR43711">
    <property type="entry name" value="TWO-COMPONENT HISTIDINE KINASE"/>
    <property type="match status" value="1"/>
</dbReference>
<evidence type="ECO:0000256" key="4">
    <source>
        <dbReference type="ARBA" id="ARBA00022679"/>
    </source>
</evidence>
<dbReference type="SUPFAM" id="SSF48452">
    <property type="entry name" value="TPR-like"/>
    <property type="match status" value="3"/>
</dbReference>
<dbReference type="AlphaFoldDB" id="A0A5C6RM68"/>